<evidence type="ECO:0000313" key="2">
    <source>
        <dbReference type="EMBL" id="PIO29057.1"/>
    </source>
</evidence>
<dbReference type="PROSITE" id="PS51029">
    <property type="entry name" value="MADF"/>
    <property type="match status" value="1"/>
</dbReference>
<dbReference type="OrthoDB" id="7476629at2759"/>
<accession>A0A2G9RMG1</accession>
<name>A0A2G9RMG1_AQUCT</name>
<evidence type="ECO:0000259" key="1">
    <source>
        <dbReference type="PROSITE" id="PS51029"/>
    </source>
</evidence>
<sequence length="170" mass="20260">MKQFKDPEFMSQFIDKYRDMRNLWEVKNPSYRNKPARKAPLEKLLEFVKTQVPNAEIDFVERKIGSLRSTYRKKLQNVQKSMRSGAAAEDVYVPSLWYYNKMLFLEDHFRLFRPLLHPAFPQPQLRLPMTNLGLPSWKKLRSPVGARKTTARRRLWNVAHRRRRGGVSAR</sequence>
<feature type="non-terminal residue" evidence="2">
    <location>
        <position position="170"/>
    </location>
</feature>
<dbReference type="Pfam" id="PF10545">
    <property type="entry name" value="MADF_DNA_bdg"/>
    <property type="match status" value="1"/>
</dbReference>
<dbReference type="PANTHER" id="PTHR21505">
    <property type="entry name" value="MADF DOMAIN-CONTAINING PROTEIN-RELATED"/>
    <property type="match status" value="1"/>
</dbReference>
<gene>
    <name evidence="2" type="ORF">AB205_0078770</name>
</gene>
<protein>
    <recommendedName>
        <fullName evidence="1">MADF domain-containing protein</fullName>
    </recommendedName>
</protein>
<dbReference type="SMART" id="SM00595">
    <property type="entry name" value="MADF"/>
    <property type="match status" value="1"/>
</dbReference>
<dbReference type="InterPro" id="IPR006578">
    <property type="entry name" value="MADF-dom"/>
</dbReference>
<keyword evidence="3" id="KW-1185">Reference proteome</keyword>
<dbReference type="PANTHER" id="PTHR21505:SF8">
    <property type="entry name" value="DPT-YFP REPRESSOR BY OVEREXPRESSION, ISOFORM D-RELATED"/>
    <property type="match status" value="1"/>
</dbReference>
<reference evidence="3" key="1">
    <citation type="journal article" date="2017" name="Nat. Commun.">
        <title>The North American bullfrog draft genome provides insight into hormonal regulation of long noncoding RNA.</title>
        <authorList>
            <person name="Hammond S.A."/>
            <person name="Warren R.L."/>
            <person name="Vandervalk B.P."/>
            <person name="Kucuk E."/>
            <person name="Khan H."/>
            <person name="Gibb E.A."/>
            <person name="Pandoh P."/>
            <person name="Kirk H."/>
            <person name="Zhao Y."/>
            <person name="Jones M."/>
            <person name="Mungall A.J."/>
            <person name="Coope R."/>
            <person name="Pleasance S."/>
            <person name="Moore R.A."/>
            <person name="Holt R.A."/>
            <person name="Round J.M."/>
            <person name="Ohora S."/>
            <person name="Walle B.V."/>
            <person name="Veldhoen N."/>
            <person name="Helbing C.C."/>
            <person name="Birol I."/>
        </authorList>
    </citation>
    <scope>NUCLEOTIDE SEQUENCE [LARGE SCALE GENOMIC DNA]</scope>
</reference>
<proteinExistence type="predicted"/>
<organism evidence="2 3">
    <name type="scientific">Aquarana catesbeiana</name>
    <name type="common">American bullfrog</name>
    <name type="synonym">Rana catesbeiana</name>
    <dbReference type="NCBI Taxonomy" id="8400"/>
    <lineage>
        <taxon>Eukaryota</taxon>
        <taxon>Metazoa</taxon>
        <taxon>Chordata</taxon>
        <taxon>Craniata</taxon>
        <taxon>Vertebrata</taxon>
        <taxon>Euteleostomi</taxon>
        <taxon>Amphibia</taxon>
        <taxon>Batrachia</taxon>
        <taxon>Anura</taxon>
        <taxon>Neobatrachia</taxon>
        <taxon>Ranoidea</taxon>
        <taxon>Ranidae</taxon>
        <taxon>Aquarana</taxon>
    </lineage>
</organism>
<evidence type="ECO:0000313" key="3">
    <source>
        <dbReference type="Proteomes" id="UP000228934"/>
    </source>
</evidence>
<dbReference type="AlphaFoldDB" id="A0A2G9RMG1"/>
<dbReference type="Proteomes" id="UP000228934">
    <property type="component" value="Unassembled WGS sequence"/>
</dbReference>
<feature type="domain" description="MADF" evidence="1">
    <location>
        <begin position="12"/>
        <end position="110"/>
    </location>
</feature>
<dbReference type="EMBL" id="KV937606">
    <property type="protein sequence ID" value="PIO29057.1"/>
    <property type="molecule type" value="Genomic_DNA"/>
</dbReference>